<evidence type="ECO:0000313" key="2">
    <source>
        <dbReference type="EMBL" id="MCB8874527.1"/>
    </source>
</evidence>
<dbReference type="Proteomes" id="UP000708298">
    <property type="component" value="Unassembled WGS sequence"/>
</dbReference>
<dbReference type="InterPro" id="IPR036388">
    <property type="entry name" value="WH-like_DNA-bd_sf"/>
</dbReference>
<dbReference type="Pfam" id="PF01047">
    <property type="entry name" value="MarR"/>
    <property type="match status" value="1"/>
</dbReference>
<comment type="caution">
    <text evidence="2">The sequence shown here is derived from an EMBL/GenBank/DDBJ whole genome shotgun (WGS) entry which is preliminary data.</text>
</comment>
<feature type="domain" description="HTH marR-type" evidence="1">
    <location>
        <begin position="13"/>
        <end position="143"/>
    </location>
</feature>
<dbReference type="Gene3D" id="1.10.10.10">
    <property type="entry name" value="Winged helix-like DNA-binding domain superfamily/Winged helix DNA-binding domain"/>
    <property type="match status" value="1"/>
</dbReference>
<reference evidence="2" key="1">
    <citation type="journal article" date="2021" name="Microorganisms">
        <title>Acidisoma silvae sp. nov. and Acidisomacellulosilytica sp. nov., Two Acidophilic Bacteria Isolated from Decaying Wood, Hydrolyzing Cellulose and Producing Poly-3-hydroxybutyrate.</title>
        <authorList>
            <person name="Mieszkin S."/>
            <person name="Pouder E."/>
            <person name="Uroz S."/>
            <person name="Simon-Colin C."/>
            <person name="Alain K."/>
        </authorList>
    </citation>
    <scope>NUCLEOTIDE SEQUENCE</scope>
    <source>
        <strain evidence="2">HW T2.11</strain>
    </source>
</reference>
<evidence type="ECO:0000259" key="1">
    <source>
        <dbReference type="PROSITE" id="PS50995"/>
    </source>
</evidence>
<dbReference type="PROSITE" id="PS50995">
    <property type="entry name" value="HTH_MARR_2"/>
    <property type="match status" value="1"/>
</dbReference>
<dbReference type="GO" id="GO:0006950">
    <property type="term" value="P:response to stress"/>
    <property type="evidence" value="ECO:0007669"/>
    <property type="project" value="TreeGrafter"/>
</dbReference>
<protein>
    <submittedName>
        <fullName evidence="2">MarR family transcriptional regulator</fullName>
    </submittedName>
</protein>
<dbReference type="EMBL" id="JAESVB010000002">
    <property type="protein sequence ID" value="MCB8874527.1"/>
    <property type="molecule type" value="Genomic_DNA"/>
</dbReference>
<accession>A0A963YPV8</accession>
<dbReference type="PRINTS" id="PR00598">
    <property type="entry name" value="HTHMARR"/>
</dbReference>
<dbReference type="SMART" id="SM00347">
    <property type="entry name" value="HTH_MARR"/>
    <property type="match status" value="1"/>
</dbReference>
<keyword evidence="3" id="KW-1185">Reference proteome</keyword>
<dbReference type="GO" id="GO:0003700">
    <property type="term" value="F:DNA-binding transcription factor activity"/>
    <property type="evidence" value="ECO:0007669"/>
    <property type="project" value="InterPro"/>
</dbReference>
<organism evidence="2 3">
    <name type="scientific">Acidisoma silvae</name>
    <dbReference type="NCBI Taxonomy" id="2802396"/>
    <lineage>
        <taxon>Bacteria</taxon>
        <taxon>Pseudomonadati</taxon>
        <taxon>Pseudomonadota</taxon>
        <taxon>Alphaproteobacteria</taxon>
        <taxon>Acetobacterales</taxon>
        <taxon>Acidocellaceae</taxon>
        <taxon>Acidisoma</taxon>
    </lineage>
</organism>
<dbReference type="PANTHER" id="PTHR33164:SF95">
    <property type="entry name" value="TRANSCRIPTIONAL REGULATOR"/>
    <property type="match status" value="1"/>
</dbReference>
<gene>
    <name evidence="2" type="ORF">ASILVAE211_04960</name>
</gene>
<evidence type="ECO:0000313" key="3">
    <source>
        <dbReference type="Proteomes" id="UP000708298"/>
    </source>
</evidence>
<proteinExistence type="predicted"/>
<dbReference type="InterPro" id="IPR036390">
    <property type="entry name" value="WH_DNA-bd_sf"/>
</dbReference>
<sequence>MPMETVEKAYVLDKQIGFVLRRVTQRHTNIFAQMIGDGLTPMQWAVLAKLHEIGQTSQSALGRAVCMDAATVKGTVDRLEARALVARLPDADDRRKLLVDLTPEGRAMTERNLAAAAGITQETLAPLTEDEGRLLFALLQKII</sequence>
<reference evidence="2" key="2">
    <citation type="submission" date="2021-01" db="EMBL/GenBank/DDBJ databases">
        <authorList>
            <person name="Mieszkin S."/>
            <person name="Pouder E."/>
            <person name="Alain K."/>
        </authorList>
    </citation>
    <scope>NUCLEOTIDE SEQUENCE</scope>
    <source>
        <strain evidence="2">HW T2.11</strain>
    </source>
</reference>
<dbReference type="PANTHER" id="PTHR33164">
    <property type="entry name" value="TRANSCRIPTIONAL REGULATOR, MARR FAMILY"/>
    <property type="match status" value="1"/>
</dbReference>
<dbReference type="InterPro" id="IPR039422">
    <property type="entry name" value="MarR/SlyA-like"/>
</dbReference>
<name>A0A963YPV8_9PROT</name>
<dbReference type="AlphaFoldDB" id="A0A963YPV8"/>
<dbReference type="RefSeq" id="WP_227320199.1">
    <property type="nucleotide sequence ID" value="NZ_JAESVB010000002.1"/>
</dbReference>
<dbReference type="SUPFAM" id="SSF46785">
    <property type="entry name" value="Winged helix' DNA-binding domain"/>
    <property type="match status" value="1"/>
</dbReference>
<dbReference type="InterPro" id="IPR000835">
    <property type="entry name" value="HTH_MarR-typ"/>
</dbReference>